<dbReference type="Proteomes" id="UP000473278">
    <property type="component" value="Unassembled WGS sequence"/>
</dbReference>
<dbReference type="InterPro" id="IPR007627">
    <property type="entry name" value="RNA_pol_sigma70_r2"/>
</dbReference>
<dbReference type="PANTHER" id="PTHR43133">
    <property type="entry name" value="RNA POLYMERASE ECF-TYPE SIGMA FACTO"/>
    <property type="match status" value="1"/>
</dbReference>
<keyword evidence="5" id="KW-0804">Transcription</keyword>
<accession>A0A6M1SW70</accession>
<evidence type="ECO:0000259" key="6">
    <source>
        <dbReference type="Pfam" id="PF04542"/>
    </source>
</evidence>
<name>A0A6M1SW70_9BACT</name>
<feature type="domain" description="RNA polymerase sigma-70 region 2" evidence="6">
    <location>
        <begin position="38"/>
        <end position="105"/>
    </location>
</feature>
<evidence type="ECO:0000256" key="2">
    <source>
        <dbReference type="ARBA" id="ARBA00023015"/>
    </source>
</evidence>
<protein>
    <submittedName>
        <fullName evidence="8">Sigma-70 family RNA polymerase sigma factor</fullName>
    </submittedName>
</protein>
<keyword evidence="3" id="KW-0731">Sigma factor</keyword>
<dbReference type="Pfam" id="PF04545">
    <property type="entry name" value="Sigma70_r4"/>
    <property type="match status" value="1"/>
</dbReference>
<evidence type="ECO:0000256" key="1">
    <source>
        <dbReference type="ARBA" id="ARBA00010641"/>
    </source>
</evidence>
<evidence type="ECO:0000256" key="3">
    <source>
        <dbReference type="ARBA" id="ARBA00023082"/>
    </source>
</evidence>
<dbReference type="SUPFAM" id="SSF88946">
    <property type="entry name" value="Sigma2 domain of RNA polymerase sigma factors"/>
    <property type="match status" value="1"/>
</dbReference>
<feature type="domain" description="RNA polymerase sigma-70 region 4" evidence="7">
    <location>
        <begin position="146"/>
        <end position="194"/>
    </location>
</feature>
<dbReference type="InterPro" id="IPR013325">
    <property type="entry name" value="RNA_pol_sigma_r2"/>
</dbReference>
<dbReference type="GO" id="GO:0003677">
    <property type="term" value="F:DNA binding"/>
    <property type="evidence" value="ECO:0007669"/>
    <property type="project" value="UniProtKB-KW"/>
</dbReference>
<comment type="similarity">
    <text evidence="1">Belongs to the sigma-70 factor family. ECF subfamily.</text>
</comment>
<dbReference type="NCBIfam" id="TIGR02937">
    <property type="entry name" value="sigma70-ECF"/>
    <property type="match status" value="1"/>
</dbReference>
<evidence type="ECO:0000259" key="7">
    <source>
        <dbReference type="Pfam" id="PF04545"/>
    </source>
</evidence>
<dbReference type="CDD" id="cd06171">
    <property type="entry name" value="Sigma70_r4"/>
    <property type="match status" value="1"/>
</dbReference>
<evidence type="ECO:0000256" key="4">
    <source>
        <dbReference type="ARBA" id="ARBA00023125"/>
    </source>
</evidence>
<dbReference type="EMBL" id="JAALLT010000003">
    <property type="protein sequence ID" value="NGP77240.1"/>
    <property type="molecule type" value="Genomic_DNA"/>
</dbReference>
<dbReference type="InterPro" id="IPR039425">
    <property type="entry name" value="RNA_pol_sigma-70-like"/>
</dbReference>
<dbReference type="Gene3D" id="1.10.1740.10">
    <property type="match status" value="1"/>
</dbReference>
<evidence type="ECO:0000313" key="9">
    <source>
        <dbReference type="Proteomes" id="UP000473278"/>
    </source>
</evidence>
<dbReference type="Gene3D" id="1.10.10.10">
    <property type="entry name" value="Winged helix-like DNA-binding domain superfamily/Winged helix DNA-binding domain"/>
    <property type="match status" value="1"/>
</dbReference>
<reference evidence="8 9" key="1">
    <citation type="submission" date="2020-02" db="EMBL/GenBank/DDBJ databases">
        <title>Balneolaceae bacterium YR4-1, complete genome.</title>
        <authorList>
            <person name="Li Y."/>
            <person name="Wu S."/>
        </authorList>
    </citation>
    <scope>NUCLEOTIDE SEQUENCE [LARGE SCALE GENOMIC DNA]</scope>
    <source>
        <strain evidence="8 9">YR4-1</strain>
    </source>
</reference>
<gene>
    <name evidence="8" type="ORF">G3570_11380</name>
</gene>
<dbReference type="PANTHER" id="PTHR43133:SF62">
    <property type="entry name" value="RNA POLYMERASE SIGMA FACTOR SIGZ"/>
    <property type="match status" value="1"/>
</dbReference>
<dbReference type="GO" id="GO:0006352">
    <property type="term" value="P:DNA-templated transcription initiation"/>
    <property type="evidence" value="ECO:0007669"/>
    <property type="project" value="InterPro"/>
</dbReference>
<comment type="caution">
    <text evidence="8">The sequence shown here is derived from an EMBL/GenBank/DDBJ whole genome shotgun (WGS) entry which is preliminary data.</text>
</comment>
<dbReference type="Pfam" id="PF04542">
    <property type="entry name" value="Sigma70_r2"/>
    <property type="match status" value="1"/>
</dbReference>
<organism evidence="8 9">
    <name type="scientific">Halalkalibaculum roseum</name>
    <dbReference type="NCBI Taxonomy" id="2709311"/>
    <lineage>
        <taxon>Bacteria</taxon>
        <taxon>Pseudomonadati</taxon>
        <taxon>Balneolota</taxon>
        <taxon>Balneolia</taxon>
        <taxon>Balneolales</taxon>
        <taxon>Balneolaceae</taxon>
        <taxon>Halalkalibaculum</taxon>
    </lineage>
</organism>
<dbReference type="InterPro" id="IPR014284">
    <property type="entry name" value="RNA_pol_sigma-70_dom"/>
</dbReference>
<keyword evidence="9" id="KW-1185">Reference proteome</keyword>
<keyword evidence="2" id="KW-0805">Transcription regulation</keyword>
<dbReference type="InterPro" id="IPR013324">
    <property type="entry name" value="RNA_pol_sigma_r3/r4-like"/>
</dbReference>
<dbReference type="InterPro" id="IPR007630">
    <property type="entry name" value="RNA_pol_sigma70_r4"/>
</dbReference>
<dbReference type="InterPro" id="IPR036388">
    <property type="entry name" value="WH-like_DNA-bd_sf"/>
</dbReference>
<sequence length="205" mass="23778">MIFTILAAFGKTDHSDADEEVEILRRIKARDEKAMAELYELYNGLLFSMIISVVKKKEEAEDVLQEVFVTIWEKAPTFNEERGNVYSWLVTLTRNKAIDRIRSKDYKTQKKATQDVDAPDFFLEGNKYDPLKTTIYSDRTELVKKALSEIPESQSEVLKIAYYEGLTQREISEQLDIPLGTVKTRMRQGMIKLKDLLGEYISYND</sequence>
<dbReference type="AlphaFoldDB" id="A0A6M1SW70"/>
<proteinExistence type="inferred from homology"/>
<evidence type="ECO:0000313" key="8">
    <source>
        <dbReference type="EMBL" id="NGP77240.1"/>
    </source>
</evidence>
<dbReference type="GO" id="GO:0016987">
    <property type="term" value="F:sigma factor activity"/>
    <property type="evidence" value="ECO:0007669"/>
    <property type="project" value="UniProtKB-KW"/>
</dbReference>
<dbReference type="SUPFAM" id="SSF88659">
    <property type="entry name" value="Sigma3 and sigma4 domains of RNA polymerase sigma factors"/>
    <property type="match status" value="1"/>
</dbReference>
<keyword evidence="4" id="KW-0238">DNA-binding</keyword>
<evidence type="ECO:0000256" key="5">
    <source>
        <dbReference type="ARBA" id="ARBA00023163"/>
    </source>
</evidence>